<proteinExistence type="predicted"/>
<protein>
    <submittedName>
        <fullName evidence="1">Uncharacterized protein</fullName>
    </submittedName>
</protein>
<name>A0A4W5KZ00_9TELE</name>
<evidence type="ECO:0000313" key="1">
    <source>
        <dbReference type="Ensembl" id="ENSHHUP00000015605.1"/>
    </source>
</evidence>
<organism evidence="1 2">
    <name type="scientific">Hucho hucho</name>
    <name type="common">huchen</name>
    <dbReference type="NCBI Taxonomy" id="62062"/>
    <lineage>
        <taxon>Eukaryota</taxon>
        <taxon>Metazoa</taxon>
        <taxon>Chordata</taxon>
        <taxon>Craniata</taxon>
        <taxon>Vertebrata</taxon>
        <taxon>Euteleostomi</taxon>
        <taxon>Actinopterygii</taxon>
        <taxon>Neopterygii</taxon>
        <taxon>Teleostei</taxon>
        <taxon>Protacanthopterygii</taxon>
        <taxon>Salmoniformes</taxon>
        <taxon>Salmonidae</taxon>
        <taxon>Salmoninae</taxon>
        <taxon>Hucho</taxon>
    </lineage>
</organism>
<reference evidence="1" key="2">
    <citation type="submission" date="2025-08" db="UniProtKB">
        <authorList>
            <consortium name="Ensembl"/>
        </authorList>
    </citation>
    <scope>IDENTIFICATION</scope>
</reference>
<accession>A0A4W5KZ00</accession>
<reference evidence="1" key="3">
    <citation type="submission" date="2025-09" db="UniProtKB">
        <authorList>
            <consortium name="Ensembl"/>
        </authorList>
    </citation>
    <scope>IDENTIFICATION</scope>
</reference>
<sequence length="80" mass="8968">VSADSGQAVSFRLEQITKLLYSIEEKAKAALFESVGYDGGHRRSLIPPITFEVSQLMRYCSQKATIIVFHDINVTTYSIQ</sequence>
<evidence type="ECO:0000313" key="2">
    <source>
        <dbReference type="Proteomes" id="UP000314982"/>
    </source>
</evidence>
<dbReference type="STRING" id="62062.ENSHHUP00000015605"/>
<dbReference type="Ensembl" id="ENSHHUT00000016157.1">
    <property type="protein sequence ID" value="ENSHHUP00000015605.1"/>
    <property type="gene ID" value="ENSHHUG00000009737.1"/>
</dbReference>
<dbReference type="Proteomes" id="UP000314982">
    <property type="component" value="Unassembled WGS sequence"/>
</dbReference>
<reference evidence="2" key="1">
    <citation type="submission" date="2018-06" db="EMBL/GenBank/DDBJ databases">
        <title>Genome assembly of Danube salmon.</title>
        <authorList>
            <person name="Macqueen D.J."/>
            <person name="Gundappa M.K."/>
        </authorList>
    </citation>
    <scope>NUCLEOTIDE SEQUENCE [LARGE SCALE GENOMIC DNA]</scope>
</reference>
<keyword evidence="2" id="KW-1185">Reference proteome</keyword>
<dbReference type="AlphaFoldDB" id="A0A4W5KZ00"/>